<dbReference type="STRING" id="1108595.BKX93_12070"/>
<feature type="chain" id="PRO_5043579380" evidence="3">
    <location>
        <begin position="26"/>
        <end position="338"/>
    </location>
</feature>
<dbReference type="GeneID" id="68841946"/>
<keyword evidence="3" id="KW-0732">Signal</keyword>
<sequence length="338" mass="34167">MTTRAKTIVLAFTMVSVLATPFAEAARLGKGKSAGMQRSAPTRSYQPSTPAPQPMAAPAPRGAAVPPAQAPAKSGVGTALAAGAAGAVAGAAIGYMAGSSGNDKAAQQGQQQNAAPADQQSQAAHQPAQQPEKGGMPWGMLALLGLVLVGGMMFFRRKAGNPAANAPQPAGMPRGMADNQGQSNFDAIPKIGSGLNGGAAPAGNGFGGGFNAAPAPARLPDGTETPHFLRQAKATFLHLQSLNTPESLEEVRKYMTPDLFSALAGDIAGNSGVADFSQLDCQLSDATVENGAYIASVTFSGNVSEEVGAPAVPFTETWHYVKDGGTGGKWLVAGIQQD</sequence>
<keyword evidence="2" id="KW-0472">Membrane</keyword>
<feature type="region of interest" description="Disordered" evidence="1">
    <location>
        <begin position="100"/>
        <end position="134"/>
    </location>
</feature>
<proteinExistence type="predicted"/>
<evidence type="ECO:0000256" key="3">
    <source>
        <dbReference type="SAM" id="SignalP"/>
    </source>
</evidence>
<keyword evidence="2" id="KW-0812">Transmembrane</keyword>
<organism evidence="4 5">
    <name type="scientific">Chromobacterium vaccinii</name>
    <dbReference type="NCBI Taxonomy" id="1108595"/>
    <lineage>
        <taxon>Bacteria</taxon>
        <taxon>Pseudomonadati</taxon>
        <taxon>Pseudomonadota</taxon>
        <taxon>Betaproteobacteria</taxon>
        <taxon>Neisseriales</taxon>
        <taxon>Chromobacteriaceae</taxon>
        <taxon>Chromobacterium</taxon>
    </lineage>
</organism>
<feature type="region of interest" description="Disordered" evidence="1">
    <location>
        <begin position="27"/>
        <end position="73"/>
    </location>
</feature>
<evidence type="ECO:0000256" key="1">
    <source>
        <dbReference type="SAM" id="MobiDB-lite"/>
    </source>
</evidence>
<feature type="compositionally biased region" description="Low complexity" evidence="1">
    <location>
        <begin position="105"/>
        <end position="131"/>
    </location>
</feature>
<gene>
    <name evidence="4" type="ORF">BKX93_12070</name>
</gene>
<protein>
    <submittedName>
        <fullName evidence="4">Transporter</fullName>
    </submittedName>
</protein>
<reference evidence="4 5" key="1">
    <citation type="submission" date="2016-10" db="EMBL/GenBank/DDBJ databases">
        <title>Chromobacterium muskegensis sp. nov., an insecticidal bacterium isolated from Sphagnum bogs.</title>
        <authorList>
            <person name="Sparks M.E."/>
            <person name="Blackburn M.B."/>
            <person name="Gundersen-Rindal D.E."/>
            <person name="Mitchell A."/>
            <person name="Farrar R."/>
            <person name="Kuhar D."/>
        </authorList>
    </citation>
    <scope>NUCLEOTIDE SEQUENCE [LARGE SCALE GENOMIC DNA]</scope>
    <source>
        <strain evidence="4 5">21-1</strain>
    </source>
</reference>
<feature type="compositionally biased region" description="Low complexity" evidence="1">
    <location>
        <begin position="164"/>
        <end position="173"/>
    </location>
</feature>
<dbReference type="PANTHER" id="PTHR41542">
    <property type="entry name" value="BLL5807 PROTEIN"/>
    <property type="match status" value="1"/>
</dbReference>
<dbReference type="KEGG" id="cvc:BKX93_12070"/>
<keyword evidence="2" id="KW-1133">Transmembrane helix</keyword>
<evidence type="ECO:0000313" key="5">
    <source>
        <dbReference type="Proteomes" id="UP000178776"/>
    </source>
</evidence>
<dbReference type="AlphaFoldDB" id="A0A1D9LHA1"/>
<dbReference type="InterPro" id="IPR007379">
    <property type="entry name" value="Tim44-like_dom"/>
</dbReference>
<dbReference type="Proteomes" id="UP000178776">
    <property type="component" value="Chromosome"/>
</dbReference>
<name>A0A1D9LHA1_9NEIS</name>
<feature type="transmembrane region" description="Helical" evidence="2">
    <location>
        <begin position="136"/>
        <end position="155"/>
    </location>
</feature>
<dbReference type="SMART" id="SM00978">
    <property type="entry name" value="Tim44"/>
    <property type="match status" value="1"/>
</dbReference>
<dbReference type="RefSeq" id="WP_046168424.1">
    <property type="nucleotide sequence ID" value="NZ_CP017707.1"/>
</dbReference>
<feature type="signal peptide" evidence="3">
    <location>
        <begin position="1"/>
        <end position="25"/>
    </location>
</feature>
<feature type="region of interest" description="Disordered" evidence="1">
    <location>
        <begin position="164"/>
        <end position="185"/>
    </location>
</feature>
<dbReference type="EMBL" id="CP017707">
    <property type="protein sequence ID" value="AOZ50651.1"/>
    <property type="molecule type" value="Genomic_DNA"/>
</dbReference>
<accession>A0A1D9LHA1</accession>
<evidence type="ECO:0000313" key="4">
    <source>
        <dbReference type="EMBL" id="AOZ50651.1"/>
    </source>
</evidence>
<dbReference type="PANTHER" id="PTHR41542:SF1">
    <property type="entry name" value="BLL5807 PROTEIN"/>
    <property type="match status" value="1"/>
</dbReference>
<feature type="compositionally biased region" description="Low complexity" evidence="1">
    <location>
        <begin position="58"/>
        <end position="73"/>
    </location>
</feature>
<evidence type="ECO:0000256" key="2">
    <source>
        <dbReference type="SAM" id="Phobius"/>
    </source>
</evidence>